<evidence type="ECO:0000313" key="2">
    <source>
        <dbReference type="Proteomes" id="UP000229897"/>
    </source>
</evidence>
<proteinExistence type="predicted"/>
<dbReference type="Proteomes" id="UP000229897">
    <property type="component" value="Chromosome"/>
</dbReference>
<organism evidence="1 2">
    <name type="scientific">Massilia violaceinigra</name>
    <dbReference type="NCBI Taxonomy" id="2045208"/>
    <lineage>
        <taxon>Bacteria</taxon>
        <taxon>Pseudomonadati</taxon>
        <taxon>Pseudomonadota</taxon>
        <taxon>Betaproteobacteria</taxon>
        <taxon>Burkholderiales</taxon>
        <taxon>Oxalobacteraceae</taxon>
        <taxon>Telluria group</taxon>
        <taxon>Massilia</taxon>
    </lineage>
</organism>
<protein>
    <recommendedName>
        <fullName evidence="3">AlgX/AlgJ SGNH hydrolase-like domain-containing protein</fullName>
    </recommendedName>
</protein>
<dbReference type="AlphaFoldDB" id="A0A2D2DK86"/>
<dbReference type="EMBL" id="CP024608">
    <property type="protein sequence ID" value="ATQ75365.1"/>
    <property type="molecule type" value="Genomic_DNA"/>
</dbReference>
<keyword evidence="2" id="KW-1185">Reference proteome</keyword>
<name>A0A2D2DK86_9BURK</name>
<sequence>MASTVFARIGRHSAKICIVFMLVVPALMSIKATRRPNDPNLTPLPARPHTLQQWLEMPPKVTAWVSDHFGFRTHFIVADNVLRFNLFHEFPSIQVAYGQNGRYFMAAHAKTVGPYQAMTTVCGKGKANATTIPYLNKLFTTFHAAGMDPKLLVVASAPAVYPEDVPSDLVEECTSTNTAAARVLASPELLPQARASILYPLKEMREIKKHASLFPKSWFHWAGDGLDEVARITLTQFWKTPLDQPPMQLRRYKGGSDMSHMFIGIKLESDVVEPDLGASGIKGCFGGDCFPEIPAIARILGDVSRFDNPKAPKRRLLIISDSFGEKMSPWFARYYGEVEHFCTNHTHELTPEQAEEMKKYLYRNPADTDILFLYHDGGAMYDVLRNGTQMILPPPLAARQ</sequence>
<evidence type="ECO:0008006" key="3">
    <source>
        <dbReference type="Google" id="ProtNLM"/>
    </source>
</evidence>
<reference evidence="1" key="1">
    <citation type="submission" date="2017-10" db="EMBL/GenBank/DDBJ databases">
        <title>Massilia psychrophilum sp. nov., a novel purple-pigmented bacterium isolated from Tianshan glacier, Xinjiang Municipality, China.</title>
        <authorList>
            <person name="Wang H."/>
        </authorList>
    </citation>
    <scope>NUCLEOTIDE SEQUENCE [LARGE SCALE GENOMIC DNA]</scope>
    <source>
        <strain evidence="1">B2</strain>
    </source>
</reference>
<dbReference type="RefSeq" id="WP_099875324.1">
    <property type="nucleotide sequence ID" value="NZ_CP024608.1"/>
</dbReference>
<dbReference type="KEGG" id="mass:CR152_13190"/>
<gene>
    <name evidence="1" type="ORF">CR152_13190</name>
</gene>
<dbReference type="OrthoDB" id="8747576at2"/>
<evidence type="ECO:0000313" key="1">
    <source>
        <dbReference type="EMBL" id="ATQ75365.1"/>
    </source>
</evidence>
<accession>A0A2D2DK86</accession>